<dbReference type="Pfam" id="PF17774">
    <property type="entry name" value="YlmH_RBD"/>
    <property type="match status" value="1"/>
</dbReference>
<dbReference type="Gene3D" id="3.30.70.330">
    <property type="match status" value="1"/>
</dbReference>
<dbReference type="Gene3D" id="3.30.1370.160">
    <property type="match status" value="1"/>
</dbReference>
<dbReference type="RefSeq" id="WP_380429333.1">
    <property type="nucleotide sequence ID" value="NZ_JBHSAC010000010.1"/>
</dbReference>
<organism evidence="3 4">
    <name type="scientific">Streptococcus dentapri</name>
    <dbReference type="NCBI Taxonomy" id="573564"/>
    <lineage>
        <taxon>Bacteria</taxon>
        <taxon>Bacillati</taxon>
        <taxon>Bacillota</taxon>
        <taxon>Bacilli</taxon>
        <taxon>Lactobacillales</taxon>
        <taxon>Streptococcaceae</taxon>
        <taxon>Streptococcus</taxon>
    </lineage>
</organism>
<feature type="domain" description="RNA-binding S4" evidence="2">
    <location>
        <begin position="184"/>
        <end position="261"/>
    </location>
</feature>
<dbReference type="InterPro" id="IPR002942">
    <property type="entry name" value="S4_RNA-bd"/>
</dbReference>
<dbReference type="SMART" id="SM00363">
    <property type="entry name" value="S4"/>
    <property type="match status" value="1"/>
</dbReference>
<dbReference type="Gene3D" id="3.10.290.10">
    <property type="entry name" value="RNA-binding S4 domain"/>
    <property type="match status" value="1"/>
</dbReference>
<dbReference type="InterPro" id="IPR012677">
    <property type="entry name" value="Nucleotide-bd_a/b_plait_sf"/>
</dbReference>
<proteinExistence type="predicted"/>
<evidence type="ECO:0000313" key="4">
    <source>
        <dbReference type="Proteomes" id="UP001595901"/>
    </source>
</evidence>
<dbReference type="SUPFAM" id="SSF55174">
    <property type="entry name" value="Alpha-L RNA-binding motif"/>
    <property type="match status" value="1"/>
</dbReference>
<sequence>MVVERDIYQHFLKEERTFIDKMTDLAKRVQDTYTFQVTDFLDPRQVMITGSVCGQMGIRYYVSSDYIPTEYAKIILAPDYYELEQQDFDLSLLEISYNSKFNQLTHAQIMGSFINKLGIQRTVFGDIILADNRAQIIVNTSMITYFSTVEKIGKTSVKLREVDFSQLLKHDKKTKEIDVLVSSLRLDKLIASVFKLSRSISSKLVEQEKVKLNYVTMTRPSELLELGDLVSVRGYGRFELYRDDGLSKNKKHKLTIKKYVNK</sequence>
<comment type="caution">
    <text evidence="3">The sequence shown here is derived from an EMBL/GenBank/DDBJ whole genome shotgun (WGS) entry which is preliminary data.</text>
</comment>
<reference evidence="4" key="1">
    <citation type="journal article" date="2019" name="Int. J. Syst. Evol. Microbiol.">
        <title>The Global Catalogue of Microorganisms (GCM) 10K type strain sequencing project: providing services to taxonomists for standard genome sequencing and annotation.</title>
        <authorList>
            <consortium name="The Broad Institute Genomics Platform"/>
            <consortium name="The Broad Institute Genome Sequencing Center for Infectious Disease"/>
            <person name="Wu L."/>
            <person name="Ma J."/>
        </authorList>
    </citation>
    <scope>NUCLEOTIDE SEQUENCE [LARGE SCALE GENOMIC DNA]</scope>
    <source>
        <strain evidence="4">CCUG 58728</strain>
    </source>
</reference>
<evidence type="ECO:0000313" key="3">
    <source>
        <dbReference type="EMBL" id="MFC3931384.1"/>
    </source>
</evidence>
<dbReference type="InterPro" id="IPR036986">
    <property type="entry name" value="S4_RNA-bd_sf"/>
</dbReference>
<evidence type="ECO:0000256" key="1">
    <source>
        <dbReference type="PROSITE-ProRule" id="PRU00182"/>
    </source>
</evidence>
<name>A0ABV8CYP9_9STRE</name>
<dbReference type="Pfam" id="PF21278">
    <property type="entry name" value="YlmH_1st"/>
    <property type="match status" value="1"/>
</dbReference>
<dbReference type="Proteomes" id="UP001595901">
    <property type="component" value="Unassembled WGS sequence"/>
</dbReference>
<dbReference type="Pfam" id="PF01479">
    <property type="entry name" value="S4"/>
    <property type="match status" value="1"/>
</dbReference>
<dbReference type="EMBL" id="JBHSAC010000010">
    <property type="protein sequence ID" value="MFC3931384.1"/>
    <property type="molecule type" value="Genomic_DNA"/>
</dbReference>
<keyword evidence="4" id="KW-1185">Reference proteome</keyword>
<dbReference type="InterPro" id="IPR048443">
    <property type="entry name" value="RqcP2_N"/>
</dbReference>
<dbReference type="InterPro" id="IPR040591">
    <property type="entry name" value="RqcP2_RBD"/>
</dbReference>
<keyword evidence="1" id="KW-0694">RNA-binding</keyword>
<protein>
    <submittedName>
        <fullName evidence="3">RNA-binding protein</fullName>
    </submittedName>
</protein>
<evidence type="ECO:0000259" key="2">
    <source>
        <dbReference type="SMART" id="SM00363"/>
    </source>
</evidence>
<dbReference type="PANTHER" id="PTHR13633">
    <property type="entry name" value="MITOCHONDRIAL TRANSCRIPTION RESCUE FACTOR 1"/>
    <property type="match status" value="1"/>
</dbReference>
<dbReference type="PANTHER" id="PTHR13633:SF3">
    <property type="entry name" value="MITOCHONDRIAL TRANSCRIPTION RESCUE FACTOR 1"/>
    <property type="match status" value="1"/>
</dbReference>
<dbReference type="PROSITE" id="PS50889">
    <property type="entry name" value="S4"/>
    <property type="match status" value="1"/>
</dbReference>
<accession>A0ABV8CYP9</accession>
<gene>
    <name evidence="3" type="ORF">ACFOSE_01025</name>
</gene>